<protein>
    <submittedName>
        <fullName evidence="1">GAF domain-containing protein</fullName>
    </submittedName>
</protein>
<evidence type="ECO:0000313" key="1">
    <source>
        <dbReference type="EMBL" id="OIJ08751.1"/>
    </source>
</evidence>
<gene>
    <name evidence="2" type="ORF">AWH56_010505</name>
    <name evidence="1" type="ORF">AWH56_18700</name>
</gene>
<proteinExistence type="predicted"/>
<dbReference type="Proteomes" id="UP000180175">
    <property type="component" value="Chromosome"/>
</dbReference>
<evidence type="ECO:0000313" key="3">
    <source>
        <dbReference type="Proteomes" id="UP000180175"/>
    </source>
</evidence>
<keyword evidence="3" id="KW-1185">Reference proteome</keyword>
<dbReference type="EMBL" id="LQXD01000159">
    <property type="protein sequence ID" value="OIJ08751.1"/>
    <property type="molecule type" value="Genomic_DNA"/>
</dbReference>
<reference evidence="2 3" key="3">
    <citation type="journal article" date="2019" name="Int. J. Syst. Evol. Microbiol.">
        <title>Anaerobacillus isosaccharinicus sp. nov., an alkaliphilic bacterium which degrades isosaccharinic acid.</title>
        <authorList>
            <person name="Bassil N.M."/>
            <person name="Lloyd J.R."/>
        </authorList>
    </citation>
    <scope>NUCLEOTIDE SEQUENCE [LARGE SCALE GENOMIC DNA]</scope>
    <source>
        <strain evidence="2 3">NB2006</strain>
    </source>
</reference>
<dbReference type="SUPFAM" id="SSF55781">
    <property type="entry name" value="GAF domain-like"/>
    <property type="match status" value="1"/>
</dbReference>
<reference evidence="2" key="4">
    <citation type="submission" date="2020-10" db="EMBL/GenBank/DDBJ databases">
        <authorList>
            <person name="Bassil N.M."/>
            <person name="Lloyd J.R."/>
        </authorList>
    </citation>
    <scope>NUCLEOTIDE SEQUENCE</scope>
    <source>
        <strain evidence="2">NB2006</strain>
    </source>
</reference>
<sequence>MSISTDVASLQIMAEVFKTKSSQSVFEKTVNSLVKEVSYIDWVGIYLVSEDGSPQLAAASDEENDLGWECNGELKFPITNSAKQQIGIIVVRSKQAICFDVTDVATLETVAEAIGQICYSN</sequence>
<dbReference type="AlphaFoldDB" id="A0A1S2L8Q1"/>
<organism evidence="1 3">
    <name type="scientific">Anaerobacillus isosaccharinicus</name>
    <dbReference type="NCBI Taxonomy" id="1532552"/>
    <lineage>
        <taxon>Bacteria</taxon>
        <taxon>Bacillati</taxon>
        <taxon>Bacillota</taxon>
        <taxon>Bacilli</taxon>
        <taxon>Bacillales</taxon>
        <taxon>Bacillaceae</taxon>
        <taxon>Anaerobacillus</taxon>
    </lineage>
</organism>
<reference evidence="2 3" key="2">
    <citation type="journal article" date="2017" name="Genome Announc.">
        <title>Draft Genome Sequences of Four Alkaliphilic Bacteria Belonging to the Anaerobacillus Genus.</title>
        <authorList>
            <person name="Bassil N.M."/>
            <person name="Lloyd J.R."/>
        </authorList>
    </citation>
    <scope>NUCLEOTIDE SEQUENCE [LARGE SCALE GENOMIC DNA]</scope>
    <source>
        <strain evidence="2 3">NB2006</strain>
    </source>
</reference>
<accession>A0A1S2L8Q1</accession>
<dbReference type="KEGG" id="aia:AWH56_010505"/>
<reference evidence="1 3" key="1">
    <citation type="submission" date="2016-10" db="EMBL/GenBank/DDBJ databases">
        <title>Draft genome sequences of four alkaliphilic bacteria belonging to the Anaerobacillus genus.</title>
        <authorList>
            <person name="Bassil N.M."/>
            <person name="Lloyd J.R."/>
        </authorList>
    </citation>
    <scope>NUCLEOTIDE SEQUENCE [LARGE SCALE GENOMIC DNA]</scope>
    <source>
        <strain evidence="1 3">NB2006</strain>
    </source>
</reference>
<name>A0A1S2L8Q1_9BACI</name>
<evidence type="ECO:0000313" key="2">
    <source>
        <dbReference type="EMBL" id="QOY37954.1"/>
    </source>
</evidence>
<dbReference type="EMBL" id="CP063356">
    <property type="protein sequence ID" value="QOY37954.1"/>
    <property type="molecule type" value="Genomic_DNA"/>
</dbReference>
<dbReference type="RefSeq" id="WP_071318479.1">
    <property type="nucleotide sequence ID" value="NZ_CP063356.2"/>
</dbReference>
<dbReference type="OrthoDB" id="2678684at2"/>